<dbReference type="GO" id="GO:0016301">
    <property type="term" value="F:kinase activity"/>
    <property type="evidence" value="ECO:0007669"/>
    <property type="project" value="UniProtKB-KW"/>
</dbReference>
<organism evidence="12 13">
    <name type="scientific">Gemelliphila asaccharolytica</name>
    <dbReference type="NCBI Taxonomy" id="502393"/>
    <lineage>
        <taxon>Bacteria</taxon>
        <taxon>Bacillati</taxon>
        <taxon>Bacillota</taxon>
        <taxon>Bacilli</taxon>
        <taxon>Bacillales</taxon>
        <taxon>Gemellaceae</taxon>
        <taxon>Gemelliphila</taxon>
    </lineage>
</organism>
<proteinExistence type="inferred from homology"/>
<keyword evidence="9" id="KW-0594">Phospholipid biosynthesis</keyword>
<sequence length="314" mass="35759">MRSISILVYLDSGARTGRRVLSSLKTNCNKKKIKFKVYKTEYKNHAKTLIKTVIEESRKKEKDRIVIIGGDGTLNECMSTLSKLKEKIPISYISAGTGNDFSRALNLTEDCNRFINNLFEADKREIEFLKIKDKEENNYVAMNGVGIGFDAMIAHMTNESKKKKLLSKFNLSSLTYKLKIISAYINRKLFSAKIIEDDKKEKYHKNILFVSFMKNPYFGGGIKIVPTAKNDDGKISLVIAKNVNVIDLIRLIPHVLKTGKHFGKTEKLTLNTAKKFKIEIEGSSYMQTDGEINVIENSSLEINISKYPFYIVEK</sequence>
<dbReference type="InterPro" id="IPR001206">
    <property type="entry name" value="Diacylglycerol_kinase_cat_dom"/>
</dbReference>
<dbReference type="Pfam" id="PF19279">
    <property type="entry name" value="YegS_C"/>
    <property type="match status" value="1"/>
</dbReference>
<keyword evidence="10" id="KW-1208">Phospholipid metabolism</keyword>
<dbReference type="InterPro" id="IPR017438">
    <property type="entry name" value="ATP-NAD_kinase_N"/>
</dbReference>
<dbReference type="PANTHER" id="PTHR12358:SF54">
    <property type="entry name" value="SPHINGOSINE KINASE RELATED PROTEIN"/>
    <property type="match status" value="1"/>
</dbReference>
<evidence type="ECO:0000259" key="11">
    <source>
        <dbReference type="PROSITE" id="PS50146"/>
    </source>
</evidence>
<feature type="domain" description="DAGKc" evidence="11">
    <location>
        <begin position="1"/>
        <end position="135"/>
    </location>
</feature>
<dbReference type="Proteomes" id="UP000070467">
    <property type="component" value="Unassembled WGS sequence"/>
</dbReference>
<dbReference type="Gene3D" id="2.60.200.40">
    <property type="match status" value="1"/>
</dbReference>
<dbReference type="RefSeq" id="WP_066130296.1">
    <property type="nucleotide sequence ID" value="NZ_KQ959886.1"/>
</dbReference>
<dbReference type="PROSITE" id="PS50146">
    <property type="entry name" value="DAGK"/>
    <property type="match status" value="1"/>
</dbReference>
<protein>
    <submittedName>
        <fullName evidence="12">Lipid kinase, YegS/Rv2252/BmrU family</fullName>
    </submittedName>
</protein>
<keyword evidence="7" id="KW-0067">ATP-binding</keyword>
<evidence type="ECO:0000313" key="12">
    <source>
        <dbReference type="EMBL" id="KXB57692.1"/>
    </source>
</evidence>
<comment type="caution">
    <text evidence="12">The sequence shown here is derived from an EMBL/GenBank/DDBJ whole genome shotgun (WGS) entry which is preliminary data.</text>
</comment>
<keyword evidence="6 12" id="KW-0418">Kinase</keyword>
<dbReference type="PANTHER" id="PTHR12358">
    <property type="entry name" value="SPHINGOSINE KINASE"/>
    <property type="match status" value="1"/>
</dbReference>
<evidence type="ECO:0000256" key="1">
    <source>
        <dbReference type="ARBA" id="ARBA00001946"/>
    </source>
</evidence>
<dbReference type="InterPro" id="IPR005218">
    <property type="entry name" value="Diacylglycerol/lipid_kinase"/>
</dbReference>
<dbReference type="SUPFAM" id="SSF111331">
    <property type="entry name" value="NAD kinase/diacylglycerol kinase-like"/>
    <property type="match status" value="1"/>
</dbReference>
<dbReference type="Pfam" id="PF00781">
    <property type="entry name" value="DAGK_cat"/>
    <property type="match status" value="1"/>
</dbReference>
<dbReference type="InterPro" id="IPR045540">
    <property type="entry name" value="YegS/DAGK_C"/>
</dbReference>
<keyword evidence="8" id="KW-0443">Lipid metabolism</keyword>
<keyword evidence="3" id="KW-0444">Lipid biosynthesis</keyword>
<reference evidence="12 13" key="1">
    <citation type="submission" date="2016-01" db="EMBL/GenBank/DDBJ databases">
        <authorList>
            <person name="Mitreva M."/>
            <person name="Pepin K.H."/>
            <person name="Mihindukulasuriya K.A."/>
            <person name="Fulton R."/>
            <person name="Fronick C."/>
            <person name="O'Laughlin M."/>
            <person name="Miner T."/>
            <person name="Herter B."/>
            <person name="Rosa B.A."/>
            <person name="Cordes M."/>
            <person name="Tomlinson C."/>
            <person name="Wollam A."/>
            <person name="Palsikar V.B."/>
            <person name="Mardis E.R."/>
            <person name="Wilson R.K."/>
        </authorList>
    </citation>
    <scope>NUCLEOTIDE SEQUENCE [LARGE SCALE GENOMIC DNA]</scope>
    <source>
        <strain evidence="12 13">KA00071</strain>
    </source>
</reference>
<dbReference type="InterPro" id="IPR016064">
    <property type="entry name" value="NAD/diacylglycerol_kinase_sf"/>
</dbReference>
<evidence type="ECO:0000256" key="7">
    <source>
        <dbReference type="ARBA" id="ARBA00022840"/>
    </source>
</evidence>
<evidence type="ECO:0000256" key="8">
    <source>
        <dbReference type="ARBA" id="ARBA00023098"/>
    </source>
</evidence>
<dbReference type="Gene3D" id="3.40.50.10330">
    <property type="entry name" value="Probable inorganic polyphosphate/atp-NAD kinase, domain 1"/>
    <property type="match status" value="1"/>
</dbReference>
<evidence type="ECO:0000256" key="4">
    <source>
        <dbReference type="ARBA" id="ARBA00022679"/>
    </source>
</evidence>
<name>A0ABR5TP95_9BACL</name>
<dbReference type="InterPro" id="IPR050187">
    <property type="entry name" value="Lipid_Phosphate_FormReg"/>
</dbReference>
<evidence type="ECO:0000256" key="3">
    <source>
        <dbReference type="ARBA" id="ARBA00022516"/>
    </source>
</evidence>
<evidence type="ECO:0000313" key="13">
    <source>
        <dbReference type="Proteomes" id="UP000070467"/>
    </source>
</evidence>
<evidence type="ECO:0000256" key="6">
    <source>
        <dbReference type="ARBA" id="ARBA00022777"/>
    </source>
</evidence>
<keyword evidence="5" id="KW-0547">Nucleotide-binding</keyword>
<evidence type="ECO:0000256" key="5">
    <source>
        <dbReference type="ARBA" id="ARBA00022741"/>
    </source>
</evidence>
<gene>
    <name evidence="12" type="ORF">HMPREF1871_00812</name>
</gene>
<comment type="similarity">
    <text evidence="2">Belongs to the diacylglycerol/lipid kinase family.</text>
</comment>
<keyword evidence="13" id="KW-1185">Reference proteome</keyword>
<accession>A0ABR5TP95</accession>
<evidence type="ECO:0000256" key="10">
    <source>
        <dbReference type="ARBA" id="ARBA00023264"/>
    </source>
</evidence>
<keyword evidence="4" id="KW-0808">Transferase</keyword>
<evidence type="ECO:0000256" key="9">
    <source>
        <dbReference type="ARBA" id="ARBA00023209"/>
    </source>
</evidence>
<dbReference type="EMBL" id="LSDB01000036">
    <property type="protein sequence ID" value="KXB57692.1"/>
    <property type="molecule type" value="Genomic_DNA"/>
</dbReference>
<comment type="cofactor">
    <cofactor evidence="1">
        <name>Mg(2+)</name>
        <dbReference type="ChEBI" id="CHEBI:18420"/>
    </cofactor>
</comment>
<evidence type="ECO:0000256" key="2">
    <source>
        <dbReference type="ARBA" id="ARBA00005983"/>
    </source>
</evidence>
<dbReference type="NCBIfam" id="TIGR00147">
    <property type="entry name" value="YegS/Rv2252/BmrU family lipid kinase"/>
    <property type="match status" value="1"/>
</dbReference>
<dbReference type="SMART" id="SM00046">
    <property type="entry name" value="DAGKc"/>
    <property type="match status" value="1"/>
</dbReference>